<name>A0A062VMA5_9PROT</name>
<dbReference type="Gene3D" id="3.40.50.620">
    <property type="entry name" value="HUPs"/>
    <property type="match status" value="2"/>
</dbReference>
<dbReference type="SUPFAM" id="SSF52402">
    <property type="entry name" value="Adenine nucleotide alpha hydrolases-like"/>
    <property type="match status" value="2"/>
</dbReference>
<dbReference type="Proteomes" id="UP000027100">
    <property type="component" value="Unassembled WGS sequence"/>
</dbReference>
<comment type="similarity">
    <text evidence="1">Belongs to the universal stress protein A family.</text>
</comment>
<dbReference type="PANTHER" id="PTHR46268:SF26">
    <property type="entry name" value="UNIVERSAL STRESS PROTEIN MJ0577"/>
    <property type="match status" value="1"/>
</dbReference>
<sequence length="269" mass="28460">MILRKILAATRFSESCARAQARAMHLAEKTEADLLLVHAGDADAQDQLNEAAKAAGAAAQLKEGDPAKVILETARGEEAELIVVGAPGRRNLREMLTGTNVEQVIRQSSVPVLMAVNAEDGPYRRVLLTTDFSEASVLAATSFFRSGMAAGAQVYLCNVFDTPAIRLMTTAGTTTADIQHYIAEQQEASADNLKVVAEQMGLAHSGVLPRLQRGTAAQTICAVAQEIGAELIVVGTQGHSGIRRFFLGSVAEEVLRKSPVDVLAVPALA</sequence>
<dbReference type="InterPro" id="IPR006015">
    <property type="entry name" value="Universal_stress_UspA"/>
</dbReference>
<dbReference type="EMBL" id="ARYM01000006">
    <property type="protein sequence ID" value="KCZ99308.1"/>
    <property type="molecule type" value="Genomic_DNA"/>
</dbReference>
<keyword evidence="4" id="KW-1185">Reference proteome</keyword>
<proteinExistence type="inferred from homology"/>
<gene>
    <name evidence="3" type="ORF">HPO_07053</name>
</gene>
<comment type="caution">
    <text evidence="3">The sequence shown here is derived from an EMBL/GenBank/DDBJ whole genome shotgun (WGS) entry which is preliminary data.</text>
</comment>
<feature type="domain" description="UspA" evidence="2">
    <location>
        <begin position="123"/>
        <end position="266"/>
    </location>
</feature>
<feature type="domain" description="UspA" evidence="2">
    <location>
        <begin position="50"/>
        <end position="114"/>
    </location>
</feature>
<dbReference type="AlphaFoldDB" id="A0A062VMA5"/>
<dbReference type="Pfam" id="PF00582">
    <property type="entry name" value="Usp"/>
    <property type="match status" value="2"/>
</dbReference>
<dbReference type="InterPro" id="IPR014729">
    <property type="entry name" value="Rossmann-like_a/b/a_fold"/>
</dbReference>
<accession>A0A062VMA5</accession>
<dbReference type="PRINTS" id="PR01438">
    <property type="entry name" value="UNVRSLSTRESS"/>
</dbReference>
<evidence type="ECO:0000313" key="4">
    <source>
        <dbReference type="Proteomes" id="UP000027100"/>
    </source>
</evidence>
<dbReference type="eggNOG" id="COG0589">
    <property type="taxonomic scope" value="Bacteria"/>
</dbReference>
<evidence type="ECO:0000313" key="3">
    <source>
        <dbReference type="EMBL" id="KCZ99308.1"/>
    </source>
</evidence>
<dbReference type="InterPro" id="IPR006016">
    <property type="entry name" value="UspA"/>
</dbReference>
<dbReference type="STRING" id="1280954.HPO_07053"/>
<evidence type="ECO:0000259" key="2">
    <source>
        <dbReference type="Pfam" id="PF00582"/>
    </source>
</evidence>
<reference evidence="3 4" key="1">
    <citation type="journal article" date="2014" name="Antonie Van Leeuwenhoek">
        <title>Hyphomonas beringensis sp. nov. and Hyphomonas chukchiensis sp. nov., isolated from surface seawater of the Bering Sea and Chukchi Sea.</title>
        <authorList>
            <person name="Li C."/>
            <person name="Lai Q."/>
            <person name="Li G."/>
            <person name="Dong C."/>
            <person name="Wang J."/>
            <person name="Liao Y."/>
            <person name="Shao Z."/>
        </authorList>
    </citation>
    <scope>NUCLEOTIDE SEQUENCE [LARGE SCALE GENOMIC DNA]</scope>
    <source>
        <strain evidence="3 4">PS728</strain>
    </source>
</reference>
<dbReference type="PANTHER" id="PTHR46268">
    <property type="entry name" value="STRESS RESPONSE PROTEIN NHAX"/>
    <property type="match status" value="1"/>
</dbReference>
<protein>
    <submittedName>
        <fullName evidence="3">UspA domain-containing protein</fullName>
    </submittedName>
</protein>
<dbReference type="PATRIC" id="fig|1280954.3.peg.1430"/>
<organism evidence="3 4">
    <name type="scientific">Hyphomonas polymorpha PS728</name>
    <dbReference type="NCBI Taxonomy" id="1280954"/>
    <lineage>
        <taxon>Bacteria</taxon>
        <taxon>Pseudomonadati</taxon>
        <taxon>Pseudomonadota</taxon>
        <taxon>Alphaproteobacteria</taxon>
        <taxon>Hyphomonadales</taxon>
        <taxon>Hyphomonadaceae</taxon>
        <taxon>Hyphomonas</taxon>
    </lineage>
</organism>
<evidence type="ECO:0000256" key="1">
    <source>
        <dbReference type="ARBA" id="ARBA00008791"/>
    </source>
</evidence>
<dbReference type="CDD" id="cd00293">
    <property type="entry name" value="USP-like"/>
    <property type="match status" value="2"/>
</dbReference>